<evidence type="ECO:0000256" key="6">
    <source>
        <dbReference type="SAM" id="SignalP"/>
    </source>
</evidence>
<evidence type="ECO:0000256" key="1">
    <source>
        <dbReference type="ARBA" id="ARBA00001974"/>
    </source>
</evidence>
<feature type="domain" description="FAD-binding" evidence="7">
    <location>
        <begin position="4"/>
        <end position="173"/>
    </location>
</feature>
<dbReference type="Pfam" id="PF01494">
    <property type="entry name" value="FAD_binding_3"/>
    <property type="match status" value="2"/>
</dbReference>
<feature type="domain" description="FAD-binding" evidence="7">
    <location>
        <begin position="313"/>
        <end position="362"/>
    </location>
</feature>
<reference evidence="8" key="1">
    <citation type="journal article" date="2021" name="IMA Fungus">
        <title>Genomic characterization of three marine fungi, including Emericellopsis atlantica sp. nov. with signatures of a generalist lifestyle and marine biomass degradation.</title>
        <authorList>
            <person name="Hagestad O.C."/>
            <person name="Hou L."/>
            <person name="Andersen J.H."/>
            <person name="Hansen E.H."/>
            <person name="Altermark B."/>
            <person name="Li C."/>
            <person name="Kuhnert E."/>
            <person name="Cox R.J."/>
            <person name="Crous P.W."/>
            <person name="Spatafora J.W."/>
            <person name="Lail K."/>
            <person name="Amirebrahimi M."/>
            <person name="Lipzen A."/>
            <person name="Pangilinan J."/>
            <person name="Andreopoulos W."/>
            <person name="Hayes R.D."/>
            <person name="Ng V."/>
            <person name="Grigoriev I.V."/>
            <person name="Jackson S.A."/>
            <person name="Sutton T.D.S."/>
            <person name="Dobson A.D.W."/>
            <person name="Rama T."/>
        </authorList>
    </citation>
    <scope>NUCLEOTIDE SEQUENCE</scope>
    <source>
        <strain evidence="8">TS7</strain>
    </source>
</reference>
<keyword evidence="5" id="KW-0503">Monooxygenase</keyword>
<dbReference type="InterPro" id="IPR002938">
    <property type="entry name" value="FAD-bd"/>
</dbReference>
<protein>
    <recommendedName>
        <fullName evidence="7">FAD-binding domain-containing protein</fullName>
    </recommendedName>
</protein>
<accession>A0A9P7ZQK9</accession>
<evidence type="ECO:0000313" key="9">
    <source>
        <dbReference type="Proteomes" id="UP000887229"/>
    </source>
</evidence>
<dbReference type="Gene3D" id="3.50.50.60">
    <property type="entry name" value="FAD/NAD(P)-binding domain"/>
    <property type="match status" value="1"/>
</dbReference>
<keyword evidence="6" id="KW-0732">Signal</keyword>
<evidence type="ECO:0000259" key="7">
    <source>
        <dbReference type="Pfam" id="PF01494"/>
    </source>
</evidence>
<dbReference type="GeneID" id="70297208"/>
<dbReference type="InterPro" id="IPR036188">
    <property type="entry name" value="FAD/NAD-bd_sf"/>
</dbReference>
<feature type="chain" id="PRO_5040159197" description="FAD-binding domain-containing protein" evidence="6">
    <location>
        <begin position="24"/>
        <end position="417"/>
    </location>
</feature>
<dbReference type="PANTHER" id="PTHR47178:SF6">
    <property type="entry name" value="FAD-BINDING DOMAIN-CONTAINING PROTEIN"/>
    <property type="match status" value="1"/>
</dbReference>
<keyword evidence="9" id="KW-1185">Reference proteome</keyword>
<feature type="signal peptide" evidence="6">
    <location>
        <begin position="1"/>
        <end position="23"/>
    </location>
</feature>
<name>A0A9P7ZQK9_9HYPO</name>
<dbReference type="Proteomes" id="UP000887229">
    <property type="component" value="Unassembled WGS sequence"/>
</dbReference>
<organism evidence="8 9">
    <name type="scientific">Emericellopsis atlantica</name>
    <dbReference type="NCBI Taxonomy" id="2614577"/>
    <lineage>
        <taxon>Eukaryota</taxon>
        <taxon>Fungi</taxon>
        <taxon>Dikarya</taxon>
        <taxon>Ascomycota</taxon>
        <taxon>Pezizomycotina</taxon>
        <taxon>Sordariomycetes</taxon>
        <taxon>Hypocreomycetidae</taxon>
        <taxon>Hypocreales</taxon>
        <taxon>Bionectriaceae</taxon>
        <taxon>Emericellopsis</taxon>
    </lineage>
</organism>
<comment type="caution">
    <text evidence="8">The sequence shown here is derived from an EMBL/GenBank/DDBJ whole genome shotgun (WGS) entry which is preliminary data.</text>
</comment>
<evidence type="ECO:0000256" key="5">
    <source>
        <dbReference type="ARBA" id="ARBA00023033"/>
    </source>
</evidence>
<gene>
    <name evidence="8" type="ORF">F5Z01DRAFT_697201</name>
</gene>
<dbReference type="AlphaFoldDB" id="A0A9P7ZQK9"/>
<dbReference type="EMBL" id="MU251247">
    <property type="protein sequence ID" value="KAG9256519.1"/>
    <property type="molecule type" value="Genomic_DNA"/>
</dbReference>
<evidence type="ECO:0000256" key="2">
    <source>
        <dbReference type="ARBA" id="ARBA00022630"/>
    </source>
</evidence>
<evidence type="ECO:0000313" key="8">
    <source>
        <dbReference type="EMBL" id="KAG9256519.1"/>
    </source>
</evidence>
<comment type="cofactor">
    <cofactor evidence="1">
        <name>FAD</name>
        <dbReference type="ChEBI" id="CHEBI:57692"/>
    </cofactor>
</comment>
<proteinExistence type="predicted"/>
<evidence type="ECO:0000256" key="4">
    <source>
        <dbReference type="ARBA" id="ARBA00023002"/>
    </source>
</evidence>
<evidence type="ECO:0000256" key="3">
    <source>
        <dbReference type="ARBA" id="ARBA00022827"/>
    </source>
</evidence>
<dbReference type="GO" id="GO:0071949">
    <property type="term" value="F:FAD binding"/>
    <property type="evidence" value="ECO:0007669"/>
    <property type="project" value="InterPro"/>
</dbReference>
<sequence>MGKLKVIIVGCGLSGALLGNGLARHDVDFEIYDRLEETQTAMATKSALERTHWLIQQIVRLFGAASDASEAPVIVDKNFKQLLDLSSFPNYSRSAPINRVLLRDFLCDQIKGTGRLHYGKQFTGFEIMNPGKAEEQVRVSFKDGTTVDCDLLIAADGNQSLANKQLGLNNIVTLKTHACFLTKNEMPFSAYRSLPKELLGSPILMSADGNTLYWCVYLPKKFHDDVSGQDGNNAASEALYDEEKASCMLGVAVPMEKLKGRAIRSLDDKEKYDLISSGFEGWSPIFHKALELCQNQSIHGYEARCGLDVPLNWREKSATKEDIKKGHPRVWLMGDSIHPMLPNRGMGGNTAMRDTAEVLPRILKLKEAAAGPDPLSIIEIKKQCQEYEQDMIPRAFEWVQKSGRNLEVRKAYLPTYP</sequence>
<dbReference type="RefSeq" id="XP_046120443.1">
    <property type="nucleotide sequence ID" value="XM_046266305.1"/>
</dbReference>
<dbReference type="PRINTS" id="PR00420">
    <property type="entry name" value="RNGMNOXGNASE"/>
</dbReference>
<dbReference type="GO" id="GO:0004497">
    <property type="term" value="F:monooxygenase activity"/>
    <property type="evidence" value="ECO:0007669"/>
    <property type="project" value="UniProtKB-KW"/>
</dbReference>
<dbReference type="OrthoDB" id="655030at2759"/>
<dbReference type="SUPFAM" id="SSF51905">
    <property type="entry name" value="FAD/NAD(P)-binding domain"/>
    <property type="match status" value="1"/>
</dbReference>
<keyword evidence="4" id="KW-0560">Oxidoreductase</keyword>
<keyword evidence="3" id="KW-0274">FAD</keyword>
<dbReference type="PANTHER" id="PTHR47178">
    <property type="entry name" value="MONOOXYGENASE, FAD-BINDING"/>
    <property type="match status" value="1"/>
</dbReference>
<keyword evidence="2" id="KW-0285">Flavoprotein</keyword>